<feature type="region of interest" description="Disordered" evidence="1">
    <location>
        <begin position="74"/>
        <end position="110"/>
    </location>
</feature>
<reference evidence="2 3" key="1">
    <citation type="journal article" date="2016" name="Front. Microbiol.">
        <title>Comparative Genomic Analysis Reveals a Diverse Repertoire of Genes Involved in Prokaryote-Eukaryote Interactions within the Pseudovibrio Genus.</title>
        <authorList>
            <person name="Romano S."/>
            <person name="Fernandez-Guerra A."/>
            <person name="Reen F.J."/>
            <person name="Glockner F.O."/>
            <person name="Crowley S.P."/>
            <person name="O'Sullivan O."/>
            <person name="Cotter P.D."/>
            <person name="Adams C."/>
            <person name="Dobson A.D."/>
            <person name="O'Gara F."/>
        </authorList>
    </citation>
    <scope>NUCLEOTIDE SEQUENCE [LARGE SCALE GENOMIC DNA]</scope>
    <source>
        <strain evidence="2 3">Ad2</strain>
    </source>
</reference>
<keyword evidence="3" id="KW-1185">Reference proteome</keyword>
<name>A0A165XE97_9HYPH</name>
<evidence type="ECO:0000313" key="3">
    <source>
        <dbReference type="Proteomes" id="UP000076577"/>
    </source>
</evidence>
<sequence length="110" mass="12866">MKNRPSFYFHRLRRRDYTLNELSRYPELRRVMRAGLDSAKSRGLVICDPNTGRWSLTEKGKDREAWGKLPKELGAEFENPMPNPPLLQNKAQAPTPRPHRVDLRQALQAR</sequence>
<dbReference type="EMBL" id="LMCB01000030">
    <property type="protein sequence ID" value="KZL17624.1"/>
    <property type="molecule type" value="Genomic_DNA"/>
</dbReference>
<evidence type="ECO:0000313" key="2">
    <source>
        <dbReference type="EMBL" id="KZL17624.1"/>
    </source>
</evidence>
<dbReference type="Proteomes" id="UP000076577">
    <property type="component" value="Unassembled WGS sequence"/>
</dbReference>
<dbReference type="PATRIC" id="fig|989403.3.peg.3175"/>
<accession>A0A165XE97</accession>
<comment type="caution">
    <text evidence="2">The sequence shown here is derived from an EMBL/GenBank/DDBJ whole genome shotgun (WGS) entry which is preliminary data.</text>
</comment>
<dbReference type="STRING" id="989403.SAMN05421798_110122"/>
<protein>
    <submittedName>
        <fullName evidence="2">Uncharacterized protein</fullName>
    </submittedName>
</protein>
<gene>
    <name evidence="2" type="ORF">PsAD2_02960</name>
</gene>
<dbReference type="AlphaFoldDB" id="A0A165XE97"/>
<organism evidence="2 3">
    <name type="scientific">Pseudovibrio axinellae</name>
    <dbReference type="NCBI Taxonomy" id="989403"/>
    <lineage>
        <taxon>Bacteria</taxon>
        <taxon>Pseudomonadati</taxon>
        <taxon>Pseudomonadota</taxon>
        <taxon>Alphaproteobacteria</taxon>
        <taxon>Hyphomicrobiales</taxon>
        <taxon>Stappiaceae</taxon>
        <taxon>Pseudovibrio</taxon>
    </lineage>
</organism>
<evidence type="ECO:0000256" key="1">
    <source>
        <dbReference type="SAM" id="MobiDB-lite"/>
    </source>
</evidence>
<proteinExistence type="predicted"/>